<dbReference type="EMBL" id="OKRB01000068">
    <property type="protein sequence ID" value="SPE18584.1"/>
    <property type="molecule type" value="Genomic_DNA"/>
</dbReference>
<proteinExistence type="predicted"/>
<accession>A0A2N9L6B9</accession>
<dbReference type="AlphaFoldDB" id="A0A2N9L6B9"/>
<protein>
    <recommendedName>
        <fullName evidence="5">Lipoprotein</fullName>
    </recommendedName>
</protein>
<evidence type="ECO:0000313" key="4">
    <source>
        <dbReference type="Proteomes" id="UP000239735"/>
    </source>
</evidence>
<feature type="region of interest" description="Disordered" evidence="1">
    <location>
        <begin position="115"/>
        <end position="141"/>
    </location>
</feature>
<evidence type="ECO:0000313" key="3">
    <source>
        <dbReference type="EMBL" id="SPE18584.1"/>
    </source>
</evidence>
<gene>
    <name evidence="3" type="ORF">SBA5_160068</name>
</gene>
<evidence type="ECO:0008006" key="5">
    <source>
        <dbReference type="Google" id="ProtNLM"/>
    </source>
</evidence>
<reference evidence="4" key="1">
    <citation type="submission" date="2018-02" db="EMBL/GenBank/DDBJ databases">
        <authorList>
            <person name="Hausmann B."/>
        </authorList>
    </citation>
    <scope>NUCLEOTIDE SEQUENCE [LARGE SCALE GENOMIC DNA]</scope>
    <source>
        <strain evidence="4">Peat soil MAG SbA5</strain>
    </source>
</reference>
<dbReference type="Proteomes" id="UP000239735">
    <property type="component" value="Unassembled WGS sequence"/>
</dbReference>
<feature type="signal peptide" evidence="2">
    <location>
        <begin position="1"/>
        <end position="20"/>
    </location>
</feature>
<evidence type="ECO:0000256" key="2">
    <source>
        <dbReference type="SAM" id="SignalP"/>
    </source>
</evidence>
<dbReference type="OrthoDB" id="9817752at2"/>
<organism evidence="3 4">
    <name type="scientific">Candidatus Sulfuritelmatomonas gaucii</name>
    <dbReference type="NCBI Taxonomy" id="2043161"/>
    <lineage>
        <taxon>Bacteria</taxon>
        <taxon>Pseudomonadati</taxon>
        <taxon>Acidobacteriota</taxon>
        <taxon>Terriglobia</taxon>
        <taxon>Terriglobales</taxon>
        <taxon>Acidobacteriaceae</taxon>
        <taxon>Candidatus Sulfuritelmatomonas</taxon>
    </lineage>
</organism>
<keyword evidence="2" id="KW-0732">Signal</keyword>
<sequence length="635" mass="65788">MRLRLHALAVTLLASTLAVAQDIKLNVTYLCNGERIYVENCNIRDTSDTSTCMVAHPDHLTPSGMNTYTYMTRGALKKLLPTCKQPTAQELAAQQAFQKKQQALIDAQTPKYNNAPAPAAAPAQSAGVSYGALPPPKDPEERAMRRCVSSDRLPSTCTGNGLLGMFTGMISSTLSSLAGAKPADTGPDAGPNMAGVFQGAGNWRLDFTTDGVLVNCSFLSPNEETYSLSLANNRATLTLHTTPKQLVLTVHMDGTITGPLGPVTIDGVVPGGSVGGGMSAGHIENKETTTYSQNYNDGTVDSHTTTQSTYVPGTYTAPQTTFVPRRATCPAINLTSKGAGVGVETMETNLLKNAFGGDQGPPTPAGIRMHGVFASASTGFSVQFFPESAILGCGPDAARAYPYTVIADGTKAVVNIATPDHPLTIAFRADGSLDPGSGPYQVHGRMITGQDDNDDFTFAPMERTCNLAVLTPAKEIPSAGGATALATPSAGLFTPDKPLGNAALSVVSGFPSSPNPLANRPYVLLRSSYADALAQGGVTVPAGVSPFAFVALTCAPQPHTANCQNILAAINSNAASAVRADTSGNGTLPGVPPGTYYLMISALVNGQPLMWSQAITLHAGANSIALTAANAQPMK</sequence>
<name>A0A2N9L6B9_9BACT</name>
<evidence type="ECO:0000256" key="1">
    <source>
        <dbReference type="SAM" id="MobiDB-lite"/>
    </source>
</evidence>
<feature type="chain" id="PRO_5014796177" description="Lipoprotein" evidence="2">
    <location>
        <begin position="21"/>
        <end position="635"/>
    </location>
</feature>